<dbReference type="KEGG" id="cchl:FPL14_06180"/>
<name>A0A7G5BV57_9BACL</name>
<sequence length="247" mass="27893">MAFVLTSCGERLVPEEIVRNAMEANEEIRNFSIGVDAIQEVDMGDLSMTQKVTAGGVVVDNPLRFLLDMEVKNQGATIDVSVYKSIDSYYIKDNETPKEWIEAQNLEQMNQLEKPLMDFDKPNVYLSMILEDDNHLTAEKKEDGIHVVLAEPSQETTRKITAYLLDTLLADDAGLELQKHELKKLDILINESSGLIENIVMEQHIVVEKPGNDFIMEINQTSNITYSDYNTSEISIPNELQALINVK</sequence>
<dbReference type="RefSeq" id="WP_182302198.1">
    <property type="nucleotide sequence ID" value="NZ_CP041969.1"/>
</dbReference>
<dbReference type="InterPro" id="IPR046720">
    <property type="entry name" value="DUF6612"/>
</dbReference>
<evidence type="ECO:0000313" key="1">
    <source>
        <dbReference type="EMBL" id="QMV40841.1"/>
    </source>
</evidence>
<dbReference type="Pfam" id="PF20316">
    <property type="entry name" value="DUF6612"/>
    <property type="match status" value="1"/>
</dbReference>
<dbReference type="AlphaFoldDB" id="A0A7G5BV57"/>
<evidence type="ECO:0000313" key="2">
    <source>
        <dbReference type="Proteomes" id="UP000515679"/>
    </source>
</evidence>
<keyword evidence="2" id="KW-1185">Reference proteome</keyword>
<accession>A0A7G5BV57</accession>
<gene>
    <name evidence="1" type="ORF">FPL14_06180</name>
</gene>
<evidence type="ECO:0008006" key="3">
    <source>
        <dbReference type="Google" id="ProtNLM"/>
    </source>
</evidence>
<dbReference type="Gene3D" id="2.50.20.20">
    <property type="match status" value="1"/>
</dbReference>
<organism evidence="1 2">
    <name type="scientific">Cohnella cholangitidis</name>
    <dbReference type="NCBI Taxonomy" id="2598458"/>
    <lineage>
        <taxon>Bacteria</taxon>
        <taxon>Bacillati</taxon>
        <taxon>Bacillota</taxon>
        <taxon>Bacilli</taxon>
        <taxon>Bacillales</taxon>
        <taxon>Paenibacillaceae</taxon>
        <taxon>Cohnella</taxon>
    </lineage>
</organism>
<protein>
    <recommendedName>
        <fullName evidence="3">Lipoprotein</fullName>
    </recommendedName>
</protein>
<reference evidence="1 2" key="1">
    <citation type="submission" date="2019-07" db="EMBL/GenBank/DDBJ databases">
        <authorList>
            <person name="Kim J.K."/>
            <person name="Cheong H.-M."/>
            <person name="Choi Y."/>
            <person name="Hwang K.J."/>
            <person name="Lee S."/>
            <person name="Choi C."/>
        </authorList>
    </citation>
    <scope>NUCLEOTIDE SEQUENCE [LARGE SCALE GENOMIC DNA]</scope>
    <source>
        <strain evidence="1 2">KS 22</strain>
    </source>
</reference>
<dbReference type="Proteomes" id="UP000515679">
    <property type="component" value="Chromosome"/>
</dbReference>
<dbReference type="EMBL" id="CP041969">
    <property type="protein sequence ID" value="QMV40841.1"/>
    <property type="molecule type" value="Genomic_DNA"/>
</dbReference>
<proteinExistence type="predicted"/>